<dbReference type="GO" id="GO:0005840">
    <property type="term" value="C:ribosome"/>
    <property type="evidence" value="ECO:0007669"/>
    <property type="project" value="UniProtKB-KW"/>
</dbReference>
<keyword evidence="3" id="KW-0687">Ribonucleoprotein</keyword>
<dbReference type="KEGG" id="dpte:113797146"/>
<proteinExistence type="inferred from homology"/>
<dbReference type="Proteomes" id="UP000515146">
    <property type="component" value="Unplaced"/>
</dbReference>
<dbReference type="FunCoup" id="A0A6P6YCV8">
    <property type="interactions" value="491"/>
</dbReference>
<dbReference type="OMA" id="MRHAQFL"/>
<comment type="similarity">
    <text evidence="1">Belongs to the bacterial ribosomal protein bS21 family.</text>
</comment>
<dbReference type="PANTHER" id="PTHR21109:SF0">
    <property type="entry name" value="SMALL RIBOSOMAL SUBUNIT PROTEIN BS21M"/>
    <property type="match status" value="1"/>
</dbReference>
<reference evidence="5" key="1">
    <citation type="submission" date="2025-08" db="UniProtKB">
        <authorList>
            <consortium name="RefSeq"/>
        </authorList>
    </citation>
    <scope>IDENTIFICATION</scope>
    <source>
        <strain evidence="5">Airmid</strain>
    </source>
</reference>
<evidence type="ECO:0000313" key="4">
    <source>
        <dbReference type="Proteomes" id="UP000515146"/>
    </source>
</evidence>
<dbReference type="AlphaFoldDB" id="A0A6P6YCV8"/>
<dbReference type="GeneID" id="113797146"/>
<dbReference type="RefSeq" id="XP_027203283.1">
    <property type="nucleotide sequence ID" value="XM_027347482.1"/>
</dbReference>
<dbReference type="NCBIfam" id="TIGR00030">
    <property type="entry name" value="S21p"/>
    <property type="match status" value="1"/>
</dbReference>
<dbReference type="PANTHER" id="PTHR21109">
    <property type="entry name" value="MITOCHONDRIAL 28S RIBOSOMAL PROTEIN S21"/>
    <property type="match status" value="1"/>
</dbReference>
<dbReference type="CTD" id="54460"/>
<evidence type="ECO:0000313" key="5">
    <source>
        <dbReference type="RefSeq" id="XP_027203283.1"/>
    </source>
</evidence>
<protein>
    <submittedName>
        <fullName evidence="5">28S ribosomal protein S21, mitochondrial-like</fullName>
    </submittedName>
</protein>
<dbReference type="OrthoDB" id="2501249at2759"/>
<dbReference type="GO" id="GO:0003735">
    <property type="term" value="F:structural constituent of ribosome"/>
    <property type="evidence" value="ECO:0007669"/>
    <property type="project" value="InterPro"/>
</dbReference>
<dbReference type="Pfam" id="PF01165">
    <property type="entry name" value="Ribosomal_S21"/>
    <property type="match status" value="1"/>
</dbReference>
<dbReference type="GO" id="GO:1990904">
    <property type="term" value="C:ribonucleoprotein complex"/>
    <property type="evidence" value="ECO:0007669"/>
    <property type="project" value="UniProtKB-KW"/>
</dbReference>
<name>A0A6P6YCV8_DERPT</name>
<accession>A0A6P6YCV8</accession>
<evidence type="ECO:0000256" key="3">
    <source>
        <dbReference type="ARBA" id="ARBA00023274"/>
    </source>
</evidence>
<evidence type="ECO:0000256" key="1">
    <source>
        <dbReference type="ARBA" id="ARBA00006640"/>
    </source>
</evidence>
<evidence type="ECO:0000256" key="2">
    <source>
        <dbReference type="ARBA" id="ARBA00022980"/>
    </source>
</evidence>
<keyword evidence="4" id="KW-1185">Reference proteome</keyword>
<organism evidence="4 5">
    <name type="scientific">Dermatophagoides pteronyssinus</name>
    <name type="common">European house dust mite</name>
    <dbReference type="NCBI Taxonomy" id="6956"/>
    <lineage>
        <taxon>Eukaryota</taxon>
        <taxon>Metazoa</taxon>
        <taxon>Ecdysozoa</taxon>
        <taxon>Arthropoda</taxon>
        <taxon>Chelicerata</taxon>
        <taxon>Arachnida</taxon>
        <taxon>Acari</taxon>
        <taxon>Acariformes</taxon>
        <taxon>Sarcoptiformes</taxon>
        <taxon>Astigmata</taxon>
        <taxon>Psoroptidia</taxon>
        <taxon>Analgoidea</taxon>
        <taxon>Pyroglyphidae</taxon>
        <taxon>Dermatophagoidinae</taxon>
        <taxon>Dermatophagoides</taxon>
    </lineage>
</organism>
<gene>
    <name evidence="5" type="primary">LOC113797146</name>
</gene>
<dbReference type="InterPro" id="IPR001911">
    <property type="entry name" value="Ribosomal_bS21"/>
</dbReference>
<keyword evidence="2" id="KW-0689">Ribosomal protein</keyword>
<dbReference type="GO" id="GO:0006412">
    <property type="term" value="P:translation"/>
    <property type="evidence" value="ECO:0007669"/>
    <property type="project" value="InterPro"/>
</dbReference>
<sequence>MFLTNICLNRSRMLNRFIAKTVIVRDGDVDGAIRVLNRIMGSEGLFDIYRRTRYYEKPFNTRRRVSWQMCKAIYDEDMERKIRFVSRKNRVNPNPAHIF</sequence>
<dbReference type="InParanoid" id="A0A6P6YCV8"/>